<reference evidence="2 3" key="1">
    <citation type="submission" date="2019-06" db="EMBL/GenBank/DDBJ databases">
        <title>Whole genome sequence for Cellvibrionaceae sp. R142.</title>
        <authorList>
            <person name="Wang G."/>
        </authorList>
    </citation>
    <scope>NUCLEOTIDE SEQUENCE [LARGE SCALE GENOMIC DNA]</scope>
    <source>
        <strain evidence="2 3">R142</strain>
    </source>
</reference>
<dbReference type="RefSeq" id="WP_142929495.1">
    <property type="nucleotide sequence ID" value="NZ_ML660107.1"/>
</dbReference>
<keyword evidence="1" id="KW-0732">Signal</keyword>
<evidence type="ECO:0008006" key="4">
    <source>
        <dbReference type="Google" id="ProtNLM"/>
    </source>
</evidence>
<comment type="caution">
    <text evidence="2">The sequence shown here is derived from an EMBL/GenBank/DDBJ whole genome shotgun (WGS) entry which is preliminary data.</text>
</comment>
<feature type="chain" id="PRO_5021906690" description="VCBS repeat-containing protein" evidence="1">
    <location>
        <begin position="21"/>
        <end position="472"/>
    </location>
</feature>
<accession>A0A545ST62</accession>
<organism evidence="2 3">
    <name type="scientific">Exilibacterium tricleocarpae</name>
    <dbReference type="NCBI Taxonomy" id="2591008"/>
    <lineage>
        <taxon>Bacteria</taxon>
        <taxon>Pseudomonadati</taxon>
        <taxon>Pseudomonadota</taxon>
        <taxon>Gammaproteobacteria</taxon>
        <taxon>Cellvibrionales</taxon>
        <taxon>Cellvibrionaceae</taxon>
        <taxon>Exilibacterium</taxon>
    </lineage>
</organism>
<protein>
    <recommendedName>
        <fullName evidence="4">VCBS repeat-containing protein</fullName>
    </recommendedName>
</protein>
<feature type="signal peptide" evidence="1">
    <location>
        <begin position="1"/>
        <end position="20"/>
    </location>
</feature>
<dbReference type="InterPro" id="IPR028994">
    <property type="entry name" value="Integrin_alpha_N"/>
</dbReference>
<proteinExistence type="predicted"/>
<dbReference type="EMBL" id="VHSG01000029">
    <property type="protein sequence ID" value="TQV68154.1"/>
    <property type="molecule type" value="Genomic_DNA"/>
</dbReference>
<dbReference type="SUPFAM" id="SSF69318">
    <property type="entry name" value="Integrin alpha N-terminal domain"/>
    <property type="match status" value="1"/>
</dbReference>
<gene>
    <name evidence="2" type="ORF">FKG94_23985</name>
</gene>
<keyword evidence="3" id="KW-1185">Reference proteome</keyword>
<sequence>MKTGITLLTALLLCAVKTFASGFDNNTMVKIGDYNNNGLKDFYIRQQPKIIILHGEIATPIILPTAVKDFVLANNGNGTFTIIGDLSNQDKQAIKDWPLSSVDVFIGDFNVDGSFDLNLRNISTDIAGAMDQIIYAGPTNNSAPIGIRALDTEFQNYFSQVYEWILDENYFENTAIENGWYDYQGQLRTGWWGIEYISFYYIYGDGKPFLDDNDDPKDPGNRPAYCEDFSDFCRYNLDREIWQVYGTYLYNIRVIFDYSHFNQDARNTTTVLGRLLQSDEDQANTADVGQLETTAETILQTTIELPTPGEVVEIPTAIPIPGDSDRPDRFRRPKLGWLGYYLFLLDLAEWANKRAAENRMVYHYTNAVGRQKIIDSGEIINLNTPIGGDVYFTYLAYPNSEVAMELLALCGAPRVGFFAVKQANIPDLSLFTRVTPFDCEDGTHPNGGGWEATAASPVNARPIRFIPIAERF</sequence>
<dbReference type="Proteomes" id="UP000319732">
    <property type="component" value="Unassembled WGS sequence"/>
</dbReference>
<evidence type="ECO:0000313" key="2">
    <source>
        <dbReference type="EMBL" id="TQV68154.1"/>
    </source>
</evidence>
<name>A0A545ST62_9GAMM</name>
<evidence type="ECO:0000313" key="3">
    <source>
        <dbReference type="Proteomes" id="UP000319732"/>
    </source>
</evidence>
<dbReference type="OrthoDB" id="8686772at2"/>
<evidence type="ECO:0000256" key="1">
    <source>
        <dbReference type="SAM" id="SignalP"/>
    </source>
</evidence>
<dbReference type="AlphaFoldDB" id="A0A545ST62"/>